<accession>A0ABP7J1L3</accession>
<evidence type="ECO:0000313" key="3">
    <source>
        <dbReference type="Proteomes" id="UP001501009"/>
    </source>
</evidence>
<proteinExistence type="predicted"/>
<reference evidence="3" key="1">
    <citation type="journal article" date="2019" name="Int. J. Syst. Evol. Microbiol.">
        <title>The Global Catalogue of Microorganisms (GCM) 10K type strain sequencing project: providing services to taxonomists for standard genome sequencing and annotation.</title>
        <authorList>
            <consortium name="The Broad Institute Genomics Platform"/>
            <consortium name="The Broad Institute Genome Sequencing Center for Infectious Disease"/>
            <person name="Wu L."/>
            <person name="Ma J."/>
        </authorList>
    </citation>
    <scope>NUCLEOTIDE SEQUENCE [LARGE SCALE GENOMIC DNA]</scope>
    <source>
        <strain evidence="3">JCM 17138</strain>
    </source>
</reference>
<keyword evidence="3" id="KW-1185">Reference proteome</keyword>
<feature type="region of interest" description="Disordered" evidence="1">
    <location>
        <begin position="130"/>
        <end position="151"/>
    </location>
</feature>
<evidence type="ECO:0000313" key="2">
    <source>
        <dbReference type="EMBL" id="GAA3832429.1"/>
    </source>
</evidence>
<dbReference type="EMBL" id="BAABDE010000029">
    <property type="protein sequence ID" value="GAA3832429.1"/>
    <property type="molecule type" value="Genomic_DNA"/>
</dbReference>
<gene>
    <name evidence="2" type="ORF">GCM10022403_076940</name>
</gene>
<dbReference type="Proteomes" id="UP001501009">
    <property type="component" value="Unassembled WGS sequence"/>
</dbReference>
<feature type="compositionally biased region" description="Basic and acidic residues" evidence="1">
    <location>
        <begin position="133"/>
        <end position="151"/>
    </location>
</feature>
<comment type="caution">
    <text evidence="2">The sequence shown here is derived from an EMBL/GenBank/DDBJ whole genome shotgun (WGS) entry which is preliminary data.</text>
</comment>
<sequence length="179" mass="20601">MPVTAPPSSPWWQDWPKFVPGWLAFLATTYSLARTGLTRFHRRALGPDDTVVREQLVLARAHFQDITSAGGRREKWFMADDRKRTAQSLRDLAERRRNKRLKIAIQRVADAWDEASSLAPPDRILMSLAGKEMTPEERSRQAADREQLGRQADVARRGIERVAESLSRLNRLEQRTIGW</sequence>
<name>A0ABP7J1L3_9ACTN</name>
<evidence type="ECO:0000256" key="1">
    <source>
        <dbReference type="SAM" id="MobiDB-lite"/>
    </source>
</evidence>
<protein>
    <submittedName>
        <fullName evidence="2">Uncharacterized protein</fullName>
    </submittedName>
</protein>
<organism evidence="2 3">
    <name type="scientific">Streptomyces coacervatus</name>
    <dbReference type="NCBI Taxonomy" id="647381"/>
    <lineage>
        <taxon>Bacteria</taxon>
        <taxon>Bacillati</taxon>
        <taxon>Actinomycetota</taxon>
        <taxon>Actinomycetes</taxon>
        <taxon>Kitasatosporales</taxon>
        <taxon>Streptomycetaceae</taxon>
        <taxon>Streptomyces</taxon>
    </lineage>
</organism>